<evidence type="ECO:0000256" key="1">
    <source>
        <dbReference type="ARBA" id="ARBA00022801"/>
    </source>
</evidence>
<dbReference type="Gene3D" id="3.90.79.10">
    <property type="entry name" value="Nucleoside Triphosphate Pyrophosphohydrolase"/>
    <property type="match status" value="1"/>
</dbReference>
<evidence type="ECO:0000313" key="4">
    <source>
        <dbReference type="EMBL" id="KAA8492224.1"/>
    </source>
</evidence>
<dbReference type="GO" id="GO:0006203">
    <property type="term" value="P:dGTP catabolic process"/>
    <property type="evidence" value="ECO:0007669"/>
    <property type="project" value="TreeGrafter"/>
</dbReference>
<dbReference type="GO" id="GO:0005829">
    <property type="term" value="C:cytosol"/>
    <property type="evidence" value="ECO:0007669"/>
    <property type="project" value="TreeGrafter"/>
</dbReference>
<proteinExistence type="inferred from homology"/>
<dbReference type="PROSITE" id="PS00893">
    <property type="entry name" value="NUDIX_BOX"/>
    <property type="match status" value="1"/>
</dbReference>
<dbReference type="EMBL" id="VRMN01000010">
    <property type="protein sequence ID" value="KAA8492224.1"/>
    <property type="molecule type" value="Genomic_DNA"/>
</dbReference>
<dbReference type="Pfam" id="PF00293">
    <property type="entry name" value="NUDIX"/>
    <property type="match status" value="1"/>
</dbReference>
<dbReference type="PRINTS" id="PR00502">
    <property type="entry name" value="NUDIXFAMILY"/>
</dbReference>
<dbReference type="SUPFAM" id="SSF55811">
    <property type="entry name" value="Nudix"/>
    <property type="match status" value="1"/>
</dbReference>
<evidence type="ECO:0000256" key="2">
    <source>
        <dbReference type="RuleBase" id="RU003476"/>
    </source>
</evidence>
<dbReference type="FunFam" id="3.90.79.10:FF:000060">
    <property type="entry name" value="Nudix hydrolase 1"/>
    <property type="match status" value="1"/>
</dbReference>
<keyword evidence="1 2" id="KW-0378">Hydrolase</keyword>
<dbReference type="InterPro" id="IPR020084">
    <property type="entry name" value="NUDIX_hydrolase_CS"/>
</dbReference>
<dbReference type="PANTHER" id="PTHR16099:SF5">
    <property type="entry name" value="NUCLEOTIDE TRIPHOSPHATE DIPHOSPHATASE NUDT15"/>
    <property type="match status" value="1"/>
</dbReference>
<dbReference type="PANTHER" id="PTHR16099">
    <property type="entry name" value="8-OXO-DGTP DIPHOSPHATES NUDT15"/>
    <property type="match status" value="1"/>
</dbReference>
<gene>
    <name evidence="4" type="ORF">FVE85_3662</name>
</gene>
<dbReference type="InterPro" id="IPR020476">
    <property type="entry name" value="Nudix_hydrolase"/>
</dbReference>
<evidence type="ECO:0000313" key="5">
    <source>
        <dbReference type="Proteomes" id="UP000324585"/>
    </source>
</evidence>
<comment type="caution">
    <text evidence="4">The sequence shown here is derived from an EMBL/GenBank/DDBJ whole genome shotgun (WGS) entry which is preliminary data.</text>
</comment>
<protein>
    <submittedName>
        <fullName evidence="4">Nudix hydrolase 1</fullName>
    </submittedName>
</protein>
<dbReference type="PROSITE" id="PS51462">
    <property type="entry name" value="NUDIX"/>
    <property type="match status" value="1"/>
</dbReference>
<keyword evidence="5" id="KW-1185">Reference proteome</keyword>
<reference evidence="5" key="1">
    <citation type="journal article" date="2019" name="Nat. Commun.">
        <title>Expansion of phycobilisome linker gene families in mesophilic red algae.</title>
        <authorList>
            <person name="Lee J."/>
            <person name="Kim D."/>
            <person name="Bhattacharya D."/>
            <person name="Yoon H.S."/>
        </authorList>
    </citation>
    <scope>NUCLEOTIDE SEQUENCE [LARGE SCALE GENOMIC DNA]</scope>
    <source>
        <strain evidence="5">CCMP 1328</strain>
    </source>
</reference>
<dbReference type="GO" id="GO:0035539">
    <property type="term" value="F:8-oxo-7,8-dihydrodeoxyguanosine triphosphate pyrophosphatase activity"/>
    <property type="evidence" value="ECO:0007669"/>
    <property type="project" value="TreeGrafter"/>
</dbReference>
<dbReference type="InterPro" id="IPR000086">
    <property type="entry name" value="NUDIX_hydrolase_dom"/>
</dbReference>
<accession>A0A5J4YNH2</accession>
<sequence length="305" mass="33857">MDHSLEHTEPGDLRRCLRSQSEHLNVLGRFWTDAQRPSKDSWSCWPYLFLQFREFCKHEDYLHCVRLALSCHMYRSILSSDSRSGCCSCRRPTSHPSVAPMPIAGAVSACRRQDGAHPQVKSTQLGAACPRVGLSLSFAGPASIESRCGCFRPREDPMAAPVVRVGIGILLVRASDNRVLIGQRLSAHGHGTFALPGGHLEVGESFERCAARELEEETGIVVPDSAFRVSSVVNSVFSAEKHYVTVFMKARVDEQYAHAQTLEPNKCSGWLWADWAELTTLKAYTPLFLPLQTLVEKSLAGEFLL</sequence>
<dbReference type="Proteomes" id="UP000324585">
    <property type="component" value="Unassembled WGS sequence"/>
</dbReference>
<feature type="domain" description="Nudix hydrolase" evidence="3">
    <location>
        <begin position="162"/>
        <end position="295"/>
    </location>
</feature>
<dbReference type="OrthoDB" id="447842at2759"/>
<dbReference type="InterPro" id="IPR015797">
    <property type="entry name" value="NUDIX_hydrolase-like_dom_sf"/>
</dbReference>
<organism evidence="4 5">
    <name type="scientific">Porphyridium purpureum</name>
    <name type="common">Red alga</name>
    <name type="synonym">Porphyridium cruentum</name>
    <dbReference type="NCBI Taxonomy" id="35688"/>
    <lineage>
        <taxon>Eukaryota</taxon>
        <taxon>Rhodophyta</taxon>
        <taxon>Bangiophyceae</taxon>
        <taxon>Porphyridiales</taxon>
        <taxon>Porphyridiaceae</taxon>
        <taxon>Porphyridium</taxon>
    </lineage>
</organism>
<name>A0A5J4YNH2_PORPP</name>
<comment type="similarity">
    <text evidence="2">Belongs to the Nudix hydrolase family.</text>
</comment>
<dbReference type="CDD" id="cd04678">
    <property type="entry name" value="NUDIX_MTH2_Nudt15"/>
    <property type="match status" value="1"/>
</dbReference>
<evidence type="ECO:0000259" key="3">
    <source>
        <dbReference type="PROSITE" id="PS51462"/>
    </source>
</evidence>
<dbReference type="AlphaFoldDB" id="A0A5J4YNH2"/>